<sequence length="494" mass="55783">MSAVFISYRRKDSEQFSARLHEGLDKKLGQEEVFLDVENIDVAADWKLRLQTAINAASLVIVVIGPLWMEEIQKRADSEDQVVWEIKTAIALGKTIVPLLISAASMPDPLDLPEEICLLSQYNALTLASPKSEDFDKVLTQICGVLAHIRPVREGKPAAGLRRFLDPLMDMLERYPNQPQILSVDSDLGDSYRIPAVAVLNANDGCNEEQVEVELKDEFFKAKIGSRQAFEEYKADAIHRGKSFYDTETARLADVVGGEKIKLIFQPTSYFEYVKTNMAMDFDDAVDGILRDEVHRDGKLELLSKSKLANQTGISGLVFSNDGHMIFQRRSAKVLTNPNQLCQGFSGAMTEDDIRRCFTGRDTHGVLQDVHVFRELTEELGIRKNSVAERCFMGLSRELLRGGKPELFFAVDIDLSAKEILECFPKEREGETFSMPFRYATARLDEEEALYYRQRFEKIIQEMEVKAGARASLPLLTNLAFWVNQHQPALMLNA</sequence>
<feature type="domain" description="Nudix hydrolase" evidence="2">
    <location>
        <begin position="309"/>
        <end position="457"/>
    </location>
</feature>
<comment type="caution">
    <text evidence="3">The sequence shown here is derived from an EMBL/GenBank/DDBJ whole genome shotgun (WGS) entry which is preliminary data.</text>
</comment>
<evidence type="ECO:0000259" key="2">
    <source>
        <dbReference type="PROSITE" id="PS51462"/>
    </source>
</evidence>
<protein>
    <submittedName>
        <fullName evidence="3">Toll/interleukin-1 receptor domain-containing protein</fullName>
    </submittedName>
</protein>
<dbReference type="Gene3D" id="3.90.79.10">
    <property type="entry name" value="Nucleoside Triphosphate Pyrophosphohydrolase"/>
    <property type="match status" value="1"/>
</dbReference>
<dbReference type="InterPro" id="IPR035897">
    <property type="entry name" value="Toll_tir_struct_dom_sf"/>
</dbReference>
<keyword evidence="4" id="KW-1185">Reference proteome</keyword>
<dbReference type="InterPro" id="IPR000086">
    <property type="entry name" value="NUDIX_hydrolase_dom"/>
</dbReference>
<name>A0ABR6XC05_9BURK</name>
<dbReference type="Pfam" id="PF13676">
    <property type="entry name" value="TIR_2"/>
    <property type="match status" value="1"/>
</dbReference>
<dbReference type="Proteomes" id="UP000637632">
    <property type="component" value="Unassembled WGS sequence"/>
</dbReference>
<feature type="domain" description="TIR" evidence="1">
    <location>
        <begin position="1"/>
        <end position="142"/>
    </location>
</feature>
<organism evidence="3 4">
    <name type="scientific">Undibacterium aquatile</name>
    <dbReference type="NCBI Taxonomy" id="1537398"/>
    <lineage>
        <taxon>Bacteria</taxon>
        <taxon>Pseudomonadati</taxon>
        <taxon>Pseudomonadota</taxon>
        <taxon>Betaproteobacteria</taxon>
        <taxon>Burkholderiales</taxon>
        <taxon>Oxalobacteraceae</taxon>
        <taxon>Undibacterium</taxon>
    </lineage>
</organism>
<evidence type="ECO:0000313" key="3">
    <source>
        <dbReference type="EMBL" id="MBC3810453.1"/>
    </source>
</evidence>
<dbReference type="PROSITE" id="PS50104">
    <property type="entry name" value="TIR"/>
    <property type="match status" value="1"/>
</dbReference>
<dbReference type="SUPFAM" id="SSF52200">
    <property type="entry name" value="Toll/Interleukin receptor TIR domain"/>
    <property type="match status" value="1"/>
</dbReference>
<evidence type="ECO:0000313" key="4">
    <source>
        <dbReference type="Proteomes" id="UP000637632"/>
    </source>
</evidence>
<gene>
    <name evidence="3" type="ORF">H8K26_03285</name>
</gene>
<keyword evidence="3" id="KW-0675">Receptor</keyword>
<accession>A0ABR6XC05</accession>
<dbReference type="EMBL" id="JACOFT010000001">
    <property type="protein sequence ID" value="MBC3810453.1"/>
    <property type="molecule type" value="Genomic_DNA"/>
</dbReference>
<dbReference type="Gene3D" id="3.40.50.10140">
    <property type="entry name" value="Toll/interleukin-1 receptor homology (TIR) domain"/>
    <property type="match status" value="1"/>
</dbReference>
<reference evidence="3 4" key="1">
    <citation type="submission" date="2020-08" db="EMBL/GenBank/DDBJ databases">
        <title>Novel species isolated from subtropical streams in China.</title>
        <authorList>
            <person name="Lu H."/>
        </authorList>
    </citation>
    <scope>NUCLEOTIDE SEQUENCE [LARGE SCALE GENOMIC DNA]</scope>
    <source>
        <strain evidence="3 4">CCTCC AB 2015119</strain>
    </source>
</reference>
<dbReference type="RefSeq" id="WP_190477266.1">
    <property type="nucleotide sequence ID" value="NZ_JACOFT010000001.1"/>
</dbReference>
<evidence type="ECO:0000259" key="1">
    <source>
        <dbReference type="PROSITE" id="PS50104"/>
    </source>
</evidence>
<dbReference type="InterPro" id="IPR000157">
    <property type="entry name" value="TIR_dom"/>
</dbReference>
<proteinExistence type="predicted"/>
<dbReference type="PROSITE" id="PS51462">
    <property type="entry name" value="NUDIX"/>
    <property type="match status" value="1"/>
</dbReference>